<dbReference type="AlphaFoldDB" id="A0A1H2NXM9"/>
<dbReference type="PANTHER" id="PTHR47199">
    <property type="entry name" value="PHOTOSYSTEM II STABILITY/ASSEMBLY FACTOR HCF136, CHLOROPLASTIC"/>
    <property type="match status" value="1"/>
</dbReference>
<dbReference type="EMBL" id="RRZK01000009">
    <property type="protein sequence ID" value="TDB64761.1"/>
    <property type="molecule type" value="Genomic_DNA"/>
</dbReference>
<dbReference type="OrthoDB" id="9813892at2"/>
<dbReference type="STRING" id="95300.SAMN05216558_3204"/>
<dbReference type="Gene3D" id="2.130.10.10">
    <property type="entry name" value="YVTN repeat-like/Quinoprotein amine dehydrogenase"/>
    <property type="match status" value="1"/>
</dbReference>
<evidence type="ECO:0000259" key="3">
    <source>
        <dbReference type="Pfam" id="PF14870"/>
    </source>
</evidence>
<keyword evidence="2" id="KW-0604">Photosystem II</keyword>
<gene>
    <name evidence="4" type="ORF">EIY72_10090</name>
</gene>
<keyword evidence="5" id="KW-1185">Reference proteome</keyword>
<sequence>MISPCPDSVFFSASRLLLAITLTIGVSAAVTTSPAFSAITVPADSLDVSAPRVDERLPAPLLSVARAGDALVSVGLHGLIQRSTDSGKTWQQVDSPVSSDLVQVRFRDERNGWIVGHDALILHTTDGGLSWQVQLDGRRLLTLLNGYYGPRAEAGDETAAALIKEVATAVSTSATPGVMAAPFLDVMFDAQGNGFAVGAFGLLLHSADDGQHWEPWIERSDNERRMHLYGLAERAGTFYISGEQGLLLRLDSQQQRFVKIDTPYTGTYFGVRAFDHLLLAYGLRGNLFASRDDGQQWQPVETHLNSSLVSIVELGEALVIVSQGGQLANLDRQSLQVTPLADARVGEIYAASATEQAGSLVVTRFTGAKVIDIAQAK</sequence>
<dbReference type="GO" id="GO:0009523">
    <property type="term" value="C:photosystem II"/>
    <property type="evidence" value="ECO:0007669"/>
    <property type="project" value="UniProtKB-KW"/>
</dbReference>
<dbReference type="InterPro" id="IPR036278">
    <property type="entry name" value="Sialidase_sf"/>
</dbReference>
<dbReference type="RefSeq" id="WP_093224132.1">
    <property type="nucleotide sequence ID" value="NZ_LT629803.1"/>
</dbReference>
<evidence type="ECO:0000313" key="5">
    <source>
        <dbReference type="Proteomes" id="UP000295254"/>
    </source>
</evidence>
<keyword evidence="4" id="KW-0378">Hydrolase</keyword>
<dbReference type="SUPFAM" id="SSF50939">
    <property type="entry name" value="Sialidases"/>
    <property type="match status" value="1"/>
</dbReference>
<proteinExistence type="predicted"/>
<dbReference type="PANTHER" id="PTHR47199:SF2">
    <property type="entry name" value="PHOTOSYSTEM II STABILITY_ASSEMBLY FACTOR HCF136, CHLOROPLASTIC"/>
    <property type="match status" value="1"/>
</dbReference>
<accession>A0A1H2NXM9</accession>
<keyword evidence="1" id="KW-0602">Photosynthesis</keyword>
<dbReference type="InterPro" id="IPR028203">
    <property type="entry name" value="PSII_CF48-like_dom"/>
</dbReference>
<comment type="caution">
    <text evidence="4">The sequence shown here is derived from an EMBL/GenBank/DDBJ whole genome shotgun (WGS) entry which is preliminary data.</text>
</comment>
<dbReference type="Pfam" id="PF14870">
    <property type="entry name" value="PSII_BNR"/>
    <property type="match status" value="2"/>
</dbReference>
<feature type="domain" description="Photosynthesis system II assembly factor Ycf48/Hcf136-like" evidence="3">
    <location>
        <begin position="182"/>
        <end position="298"/>
    </location>
</feature>
<dbReference type="GO" id="GO:0015979">
    <property type="term" value="P:photosynthesis"/>
    <property type="evidence" value="ECO:0007669"/>
    <property type="project" value="UniProtKB-KW"/>
</dbReference>
<reference evidence="5" key="1">
    <citation type="journal article" date="2019" name="bioRxiv">
        <title>Bacterially produced spermidine induces plant systemic susceptibility to pathogens.</title>
        <authorList>
            <person name="Melnyk R.A."/>
            <person name="Beskrovnaya P.A."/>
            <person name="Liu Z."/>
            <person name="Song Y."/>
            <person name="Haney C.H."/>
        </authorList>
    </citation>
    <scope>NUCLEOTIDE SEQUENCE [LARGE SCALE GENOMIC DNA]</scope>
    <source>
        <strain evidence="5">Dha-51</strain>
    </source>
</reference>
<dbReference type="GO" id="GO:0016787">
    <property type="term" value="F:hydrolase activity"/>
    <property type="evidence" value="ECO:0007669"/>
    <property type="project" value="UniProtKB-KW"/>
</dbReference>
<name>A0A1H2NXM9_PSEVA</name>
<protein>
    <submittedName>
        <fullName evidence="4">Glycosyl hydrolase</fullName>
    </submittedName>
</protein>
<dbReference type="Proteomes" id="UP000295254">
    <property type="component" value="Unassembled WGS sequence"/>
</dbReference>
<dbReference type="InterPro" id="IPR015943">
    <property type="entry name" value="WD40/YVTN_repeat-like_dom_sf"/>
</dbReference>
<evidence type="ECO:0000256" key="1">
    <source>
        <dbReference type="ARBA" id="ARBA00022531"/>
    </source>
</evidence>
<evidence type="ECO:0000256" key="2">
    <source>
        <dbReference type="ARBA" id="ARBA00023276"/>
    </source>
</evidence>
<organism evidence="4 5">
    <name type="scientific">Pseudomonas vancouverensis</name>
    <dbReference type="NCBI Taxonomy" id="95300"/>
    <lineage>
        <taxon>Bacteria</taxon>
        <taxon>Pseudomonadati</taxon>
        <taxon>Pseudomonadota</taxon>
        <taxon>Gammaproteobacteria</taxon>
        <taxon>Pseudomonadales</taxon>
        <taxon>Pseudomonadaceae</taxon>
        <taxon>Pseudomonas</taxon>
    </lineage>
</organism>
<feature type="domain" description="Photosynthesis system II assembly factor Ycf48/Hcf136-like" evidence="3">
    <location>
        <begin position="87"/>
        <end position="134"/>
    </location>
</feature>
<evidence type="ECO:0000313" key="4">
    <source>
        <dbReference type="EMBL" id="TDB64761.1"/>
    </source>
</evidence>